<evidence type="ECO:0008006" key="4">
    <source>
        <dbReference type="Google" id="ProtNLM"/>
    </source>
</evidence>
<evidence type="ECO:0000256" key="1">
    <source>
        <dbReference type="SAM" id="Phobius"/>
    </source>
</evidence>
<reference evidence="2 3" key="1">
    <citation type="submission" date="2020-08" db="EMBL/GenBank/DDBJ databases">
        <title>Sequencing the genomes of 1000 actinobacteria strains.</title>
        <authorList>
            <person name="Klenk H.-P."/>
        </authorList>
    </citation>
    <scope>NUCLEOTIDE SEQUENCE [LARGE SCALE GENOMIC DNA]</scope>
    <source>
        <strain evidence="2 3">DSM 23889</strain>
    </source>
</reference>
<keyword evidence="1" id="KW-0472">Membrane</keyword>
<proteinExistence type="predicted"/>
<feature type="transmembrane region" description="Helical" evidence="1">
    <location>
        <begin position="38"/>
        <end position="60"/>
    </location>
</feature>
<evidence type="ECO:0000313" key="2">
    <source>
        <dbReference type="EMBL" id="MBB5617019.1"/>
    </source>
</evidence>
<dbReference type="AlphaFoldDB" id="A0A840XM93"/>
<keyword evidence="1" id="KW-0812">Transmembrane</keyword>
<comment type="caution">
    <text evidence="2">The sequence shown here is derived from an EMBL/GenBank/DDBJ whole genome shotgun (WGS) entry which is preliminary data.</text>
</comment>
<gene>
    <name evidence="2" type="ORF">BJ959_000515</name>
</gene>
<name>A0A840XM93_9MICO</name>
<organism evidence="2 3">
    <name type="scientific">Microcella frigidaquae</name>
    <dbReference type="NCBI Taxonomy" id="424758"/>
    <lineage>
        <taxon>Bacteria</taxon>
        <taxon>Bacillati</taxon>
        <taxon>Actinomycetota</taxon>
        <taxon>Actinomycetes</taxon>
        <taxon>Micrococcales</taxon>
        <taxon>Microbacteriaceae</taxon>
        <taxon>Microcella</taxon>
    </lineage>
</organism>
<protein>
    <recommendedName>
        <fullName evidence="4">PH domain-containing protein</fullName>
    </recommendedName>
</protein>
<sequence>MRAGVGRWGRRLVVAAVLVVLGAGALLAEAVPEGIPRVIASLLTLAAFGLGAASVAVITVRWRTSVRFDGESLVVRDPLGARVVPVTDRDILGRGLDSALTPTYWLFDGERRAVPISPDLDPVRLEGLAYSLGIPIVDIDDAPGFRRL</sequence>
<accession>A0A840XM93</accession>
<dbReference type="EMBL" id="JACHBS010000001">
    <property type="protein sequence ID" value="MBB5617019.1"/>
    <property type="molecule type" value="Genomic_DNA"/>
</dbReference>
<keyword evidence="1" id="KW-1133">Transmembrane helix</keyword>
<dbReference type="Proteomes" id="UP000552883">
    <property type="component" value="Unassembled WGS sequence"/>
</dbReference>
<dbReference type="OrthoDB" id="5111110at2"/>
<dbReference type="RefSeq" id="WP_153982686.1">
    <property type="nucleotide sequence ID" value="NZ_BAAANZ010000013.1"/>
</dbReference>
<evidence type="ECO:0000313" key="3">
    <source>
        <dbReference type="Proteomes" id="UP000552883"/>
    </source>
</evidence>
<keyword evidence="3" id="KW-1185">Reference proteome</keyword>